<feature type="compositionally biased region" description="Low complexity" evidence="2">
    <location>
        <begin position="93"/>
        <end position="103"/>
    </location>
</feature>
<dbReference type="SUPFAM" id="SSF63817">
    <property type="entry name" value="Sortase"/>
    <property type="match status" value="1"/>
</dbReference>
<protein>
    <submittedName>
        <fullName evidence="4">Sortase</fullName>
    </submittedName>
</protein>
<feature type="compositionally biased region" description="Gly residues" evidence="2">
    <location>
        <begin position="116"/>
        <end position="125"/>
    </location>
</feature>
<proteinExistence type="predicted"/>
<name>A0A849AEE4_9ACTN</name>
<dbReference type="GO" id="GO:0016787">
    <property type="term" value="F:hydrolase activity"/>
    <property type="evidence" value="ECO:0007669"/>
    <property type="project" value="UniProtKB-KW"/>
</dbReference>
<evidence type="ECO:0000256" key="2">
    <source>
        <dbReference type="SAM" id="MobiDB-lite"/>
    </source>
</evidence>
<evidence type="ECO:0000256" key="3">
    <source>
        <dbReference type="SAM" id="Phobius"/>
    </source>
</evidence>
<dbReference type="InterPro" id="IPR023365">
    <property type="entry name" value="Sortase_dom-sf"/>
</dbReference>
<accession>A0A849AEE4</accession>
<dbReference type="AlphaFoldDB" id="A0A849AEE4"/>
<dbReference type="CDD" id="cd05829">
    <property type="entry name" value="Sortase_F"/>
    <property type="match status" value="1"/>
</dbReference>
<gene>
    <name evidence="4" type="ORF">HKD39_14130</name>
</gene>
<sequence length="312" mass="31226">MVDRTPSGSPRGAAPRRRGGRWSIGVIAGLLVAAALAGAALVVVGTRDSGPAASAAPLPSRDFAQASVADPVTGAPPSLRRQGGSAPGGSSAGPGRSAAADRSGWPDGSGQASVGPGAGNPGGAGARPAPAVATSGTLSEPDDPQADITPQAHSAAADPTQRPQQPAGALAPNRLVIPALGVDAVVATSGLDDGSLVLPERVNQVTRWAGSAPADSDAGTMLIAGHVDNRRQGTGALFWMHTLQPGDAIYLTVDGVVTRWKTTALQSFSKQALPEWVWSGTRGERRLALVTCGGAFANGHYADNVVLTAVPF</sequence>
<keyword evidence="3" id="KW-0812">Transmembrane</keyword>
<keyword evidence="5" id="KW-1185">Reference proteome</keyword>
<dbReference type="RefSeq" id="WP_171200519.1">
    <property type="nucleotide sequence ID" value="NZ_JABEND010000008.1"/>
</dbReference>
<organism evidence="4 5">
    <name type="scientific">Nakamurella aerolata</name>
    <dbReference type="NCBI Taxonomy" id="1656892"/>
    <lineage>
        <taxon>Bacteria</taxon>
        <taxon>Bacillati</taxon>
        <taxon>Actinomycetota</taxon>
        <taxon>Actinomycetes</taxon>
        <taxon>Nakamurellales</taxon>
        <taxon>Nakamurellaceae</taxon>
        <taxon>Nakamurella</taxon>
    </lineage>
</organism>
<keyword evidence="3" id="KW-0472">Membrane</keyword>
<feature type="region of interest" description="Disordered" evidence="2">
    <location>
        <begin position="69"/>
        <end position="167"/>
    </location>
</feature>
<dbReference type="InterPro" id="IPR005754">
    <property type="entry name" value="Sortase"/>
</dbReference>
<evidence type="ECO:0000256" key="1">
    <source>
        <dbReference type="ARBA" id="ARBA00022801"/>
    </source>
</evidence>
<dbReference type="Gene3D" id="2.40.260.10">
    <property type="entry name" value="Sortase"/>
    <property type="match status" value="1"/>
</dbReference>
<dbReference type="Proteomes" id="UP000562984">
    <property type="component" value="Unassembled WGS sequence"/>
</dbReference>
<keyword evidence="1" id="KW-0378">Hydrolase</keyword>
<keyword evidence="3" id="KW-1133">Transmembrane helix</keyword>
<dbReference type="InterPro" id="IPR042001">
    <property type="entry name" value="Sortase_F"/>
</dbReference>
<evidence type="ECO:0000313" key="4">
    <source>
        <dbReference type="EMBL" id="NNG36830.1"/>
    </source>
</evidence>
<comment type="caution">
    <text evidence="4">The sequence shown here is derived from an EMBL/GenBank/DDBJ whole genome shotgun (WGS) entry which is preliminary data.</text>
</comment>
<reference evidence="4 5" key="1">
    <citation type="submission" date="2020-05" db="EMBL/GenBank/DDBJ databases">
        <title>Nakamurella sp. DB0629 isolated from air conditioner.</title>
        <authorList>
            <person name="Kim D.H."/>
            <person name="Kim D.-U."/>
        </authorList>
    </citation>
    <scope>NUCLEOTIDE SEQUENCE [LARGE SCALE GENOMIC DNA]</scope>
    <source>
        <strain evidence="4 5">DB0629</strain>
    </source>
</reference>
<feature type="transmembrane region" description="Helical" evidence="3">
    <location>
        <begin position="21"/>
        <end position="44"/>
    </location>
</feature>
<evidence type="ECO:0000313" key="5">
    <source>
        <dbReference type="Proteomes" id="UP000562984"/>
    </source>
</evidence>
<dbReference type="EMBL" id="JABEND010000008">
    <property type="protein sequence ID" value="NNG36830.1"/>
    <property type="molecule type" value="Genomic_DNA"/>
</dbReference>
<dbReference type="Pfam" id="PF04203">
    <property type="entry name" value="Sortase"/>
    <property type="match status" value="1"/>
</dbReference>